<name>A0A0D5CN17_9MICO</name>
<keyword evidence="2" id="KW-0614">Plasmid</keyword>
<organism evidence="2 3">
    <name type="scientific">Clavibacter michiganensis subsp. insidiosus</name>
    <dbReference type="NCBI Taxonomy" id="33014"/>
    <lineage>
        <taxon>Bacteria</taxon>
        <taxon>Bacillati</taxon>
        <taxon>Actinomycetota</taxon>
        <taxon>Actinomycetes</taxon>
        <taxon>Micrococcales</taxon>
        <taxon>Microbacteriaceae</taxon>
        <taxon>Clavibacter</taxon>
    </lineage>
</organism>
<proteinExistence type="predicted"/>
<evidence type="ECO:0000313" key="3">
    <source>
        <dbReference type="Proteomes" id="UP000032604"/>
    </source>
</evidence>
<dbReference type="EMBL" id="CP011045">
    <property type="protein sequence ID" value="AJW80672.1"/>
    <property type="molecule type" value="Genomic_DNA"/>
</dbReference>
<gene>
    <name evidence="2" type="ORF">VO01_15615</name>
</gene>
<sequence>MWVGYAPWSADEYDLDGALERLIHGGANDNDGKALAAALAELYELRARDKDRLARDRRKAETSEREIAPFVPPPPPATRSTTP</sequence>
<evidence type="ECO:0000256" key="1">
    <source>
        <dbReference type="SAM" id="MobiDB-lite"/>
    </source>
</evidence>
<dbReference type="Proteomes" id="UP000032604">
    <property type="component" value="Plasmid pCI2"/>
</dbReference>
<protein>
    <submittedName>
        <fullName evidence="2">Uncharacterized protein</fullName>
    </submittedName>
</protein>
<dbReference type="PATRIC" id="fig|33014.5.peg.3221"/>
<reference evidence="2 3" key="1">
    <citation type="journal article" date="2015" name="Genome Announc.">
        <title>Complete Genome Sequence of Clavibacter michiganensis subsp. insidiosus R1-1 Using PacBio Single-Molecule Real-Time Technology.</title>
        <authorList>
            <person name="Lu Y."/>
            <person name="Samac D.A."/>
            <person name="Glazebrook J."/>
            <person name="Ishimaru C.A."/>
        </authorList>
    </citation>
    <scope>NUCLEOTIDE SEQUENCE [LARGE SCALE GENOMIC DNA]</scope>
    <source>
        <strain evidence="2 3">R1-1</strain>
        <plasmid evidence="2 3">pCI2</plasmid>
    </source>
</reference>
<dbReference type="KEGG" id="cmh:VO01_15615"/>
<feature type="region of interest" description="Disordered" evidence="1">
    <location>
        <begin position="53"/>
        <end position="83"/>
    </location>
</feature>
<evidence type="ECO:0000313" key="2">
    <source>
        <dbReference type="EMBL" id="AJW80672.1"/>
    </source>
</evidence>
<geneLocation type="plasmid" evidence="2 3">
    <name>pCI2</name>
</geneLocation>
<dbReference type="AlphaFoldDB" id="A0A0D5CN17"/>
<accession>A0A0D5CN17</accession>
<feature type="compositionally biased region" description="Basic and acidic residues" evidence="1">
    <location>
        <begin position="53"/>
        <end position="67"/>
    </location>
</feature>
<dbReference type="HOGENOM" id="CLU_2536549_0_0_11"/>